<name>A0A9D4V4J1_ADICA</name>
<proteinExistence type="predicted"/>
<gene>
    <name evidence="1" type="ORF">GOP47_0006508</name>
</gene>
<dbReference type="AlphaFoldDB" id="A0A9D4V4J1"/>
<dbReference type="Proteomes" id="UP000886520">
    <property type="component" value="Chromosome 6"/>
</dbReference>
<organism evidence="1 2">
    <name type="scientific">Adiantum capillus-veneris</name>
    <name type="common">Maidenhair fern</name>
    <dbReference type="NCBI Taxonomy" id="13818"/>
    <lineage>
        <taxon>Eukaryota</taxon>
        <taxon>Viridiplantae</taxon>
        <taxon>Streptophyta</taxon>
        <taxon>Embryophyta</taxon>
        <taxon>Tracheophyta</taxon>
        <taxon>Polypodiopsida</taxon>
        <taxon>Polypodiidae</taxon>
        <taxon>Polypodiales</taxon>
        <taxon>Pteridineae</taxon>
        <taxon>Pteridaceae</taxon>
        <taxon>Vittarioideae</taxon>
        <taxon>Adiantum</taxon>
    </lineage>
</organism>
<comment type="caution">
    <text evidence="1">The sequence shown here is derived from an EMBL/GenBank/DDBJ whole genome shotgun (WGS) entry which is preliminary data.</text>
</comment>
<evidence type="ECO:0000313" key="1">
    <source>
        <dbReference type="EMBL" id="KAI5078837.1"/>
    </source>
</evidence>
<dbReference type="EMBL" id="JABFUD020000006">
    <property type="protein sequence ID" value="KAI5078837.1"/>
    <property type="molecule type" value="Genomic_DNA"/>
</dbReference>
<accession>A0A9D4V4J1</accession>
<keyword evidence="2" id="KW-1185">Reference proteome</keyword>
<protein>
    <submittedName>
        <fullName evidence="1">Uncharacterized protein</fullName>
    </submittedName>
</protein>
<evidence type="ECO:0000313" key="2">
    <source>
        <dbReference type="Proteomes" id="UP000886520"/>
    </source>
</evidence>
<sequence>MADDEDQHSEQVVAEWSKATYCLLWERRDQMTCSTRLKIHELSRDQLNDYASLRSEVTMLTRTLKDAGAL</sequence>
<reference evidence="1" key="1">
    <citation type="submission" date="2021-01" db="EMBL/GenBank/DDBJ databases">
        <title>Adiantum capillus-veneris genome.</title>
        <authorList>
            <person name="Fang Y."/>
            <person name="Liao Q."/>
        </authorList>
    </citation>
    <scope>NUCLEOTIDE SEQUENCE</scope>
    <source>
        <strain evidence="1">H3</strain>
        <tissue evidence="1">Leaf</tissue>
    </source>
</reference>